<dbReference type="Pfam" id="PF22607">
    <property type="entry name" value="FAD_binding-like"/>
    <property type="match status" value="1"/>
</dbReference>
<dbReference type="InterPro" id="IPR036188">
    <property type="entry name" value="FAD/NAD-bd_sf"/>
</dbReference>
<dbReference type="RefSeq" id="WP_133700231.1">
    <property type="nucleotide sequence ID" value="NZ_SNXS01000002.1"/>
</dbReference>
<protein>
    <submittedName>
        <fullName evidence="3">2-polyprenyl-6-methoxyphenol hydroxylase-like FAD-dependent oxidoreductase</fullName>
    </submittedName>
</protein>
<dbReference type="InParanoid" id="A0A4R6QQN7"/>
<comment type="caution">
    <text evidence="3">The sequence shown here is derived from an EMBL/GenBank/DDBJ whole genome shotgun (WGS) entry which is preliminary data.</text>
</comment>
<dbReference type="Gene3D" id="3.50.50.60">
    <property type="entry name" value="FAD/NAD(P)-binding domain"/>
    <property type="match status" value="2"/>
</dbReference>
<dbReference type="GO" id="GO:0071949">
    <property type="term" value="F:FAD binding"/>
    <property type="evidence" value="ECO:0007669"/>
    <property type="project" value="InterPro"/>
</dbReference>
<sequence length="399" mass="42603">MARILIAGGSLGGLLAANMLLREGHEVQLLEKATGSLDGRGAGIVTHAALNRGLERAGVAIDDSLGVRIASRVVLDGAGEAVASLALPQVLTSWSRLYALLHEAFPAERYLQGRVVQGFEQAAGGVRVNCESGERFEADLLIASDGIRSAVRAQCAPEVQPQYAGYIAWRGVCDEALLSRFTLTSVFEQFGFGLPAGEQLIGYPVAGSGNATARGRRRYNFVWYRAADEQVALPALLTDADGEHHPLGIPPHKVSWRQVAAMREAARALLAPQFAEIIEKTAQPFLQPIYDVHSERLAFGRVALMGDAAFVARPHVGMGVTKAAEDAMALAESIREHGATAAALRAFEAARLPPGQAVVQRARRLGAYMQAQGKPGAEARRDAETVLRETAIDPEHPPT</sequence>
<proteinExistence type="predicted"/>
<dbReference type="PANTHER" id="PTHR47469">
    <property type="entry name" value="MONOOXYGENASE-LIKE"/>
    <property type="match status" value="1"/>
</dbReference>
<dbReference type="Proteomes" id="UP000295361">
    <property type="component" value="Unassembled WGS sequence"/>
</dbReference>
<organism evidence="3 4">
    <name type="scientific">Roseateles toxinivorans</name>
    <dbReference type="NCBI Taxonomy" id="270368"/>
    <lineage>
        <taxon>Bacteria</taxon>
        <taxon>Pseudomonadati</taxon>
        <taxon>Pseudomonadota</taxon>
        <taxon>Betaproteobacteria</taxon>
        <taxon>Burkholderiales</taxon>
        <taxon>Sphaerotilaceae</taxon>
        <taxon>Roseateles</taxon>
    </lineage>
</organism>
<dbReference type="NCBIfam" id="NF005566">
    <property type="entry name" value="PRK07236.1"/>
    <property type="match status" value="1"/>
</dbReference>
<dbReference type="InterPro" id="IPR002938">
    <property type="entry name" value="FAD-bd"/>
</dbReference>
<dbReference type="Pfam" id="PF01494">
    <property type="entry name" value="FAD_binding_3"/>
    <property type="match status" value="2"/>
</dbReference>
<dbReference type="InterPro" id="IPR054707">
    <property type="entry name" value="DhpH_subs-bd"/>
</dbReference>
<evidence type="ECO:0000259" key="1">
    <source>
        <dbReference type="Pfam" id="PF01494"/>
    </source>
</evidence>
<feature type="domain" description="FAD-binding" evidence="1">
    <location>
        <begin position="293"/>
        <end position="362"/>
    </location>
</feature>
<dbReference type="InterPro" id="IPR053212">
    <property type="entry name" value="DHP_3-monooxygenase"/>
</dbReference>
<dbReference type="PRINTS" id="PR00420">
    <property type="entry name" value="RNGMNOXGNASE"/>
</dbReference>
<dbReference type="PANTHER" id="PTHR47469:SF2">
    <property type="entry name" value="OS06G0597600 PROTEIN"/>
    <property type="match status" value="1"/>
</dbReference>
<reference evidence="3 4" key="1">
    <citation type="submission" date="2019-03" db="EMBL/GenBank/DDBJ databases">
        <title>Genomic Encyclopedia of Type Strains, Phase IV (KMG-IV): sequencing the most valuable type-strain genomes for metagenomic binning, comparative biology and taxonomic classification.</title>
        <authorList>
            <person name="Goeker M."/>
        </authorList>
    </citation>
    <scope>NUCLEOTIDE SEQUENCE [LARGE SCALE GENOMIC DNA]</scope>
    <source>
        <strain evidence="3 4">DSM 16998</strain>
    </source>
</reference>
<evidence type="ECO:0000259" key="2">
    <source>
        <dbReference type="Pfam" id="PF22607"/>
    </source>
</evidence>
<dbReference type="SUPFAM" id="SSF51905">
    <property type="entry name" value="FAD/NAD(P)-binding domain"/>
    <property type="match status" value="1"/>
</dbReference>
<dbReference type="SUPFAM" id="SSF54373">
    <property type="entry name" value="FAD-linked reductases, C-terminal domain"/>
    <property type="match status" value="1"/>
</dbReference>
<feature type="domain" description="2,6-dihydroxypyridine 3-monooxygenase substrate binding" evidence="2">
    <location>
        <begin position="163"/>
        <end position="291"/>
    </location>
</feature>
<name>A0A4R6QQN7_9BURK</name>
<dbReference type="EMBL" id="SNXS01000002">
    <property type="protein sequence ID" value="TDP72789.1"/>
    <property type="molecule type" value="Genomic_DNA"/>
</dbReference>
<accession>A0A4R6QQN7</accession>
<keyword evidence="4" id="KW-1185">Reference proteome</keyword>
<evidence type="ECO:0000313" key="4">
    <source>
        <dbReference type="Proteomes" id="UP000295361"/>
    </source>
</evidence>
<dbReference type="AlphaFoldDB" id="A0A4R6QQN7"/>
<evidence type="ECO:0000313" key="3">
    <source>
        <dbReference type="EMBL" id="TDP72789.1"/>
    </source>
</evidence>
<gene>
    <name evidence="3" type="ORF">DES47_102534</name>
</gene>
<feature type="domain" description="FAD-binding" evidence="1">
    <location>
        <begin position="3"/>
        <end position="158"/>
    </location>
</feature>
<dbReference type="OrthoDB" id="8591538at2"/>